<protein>
    <submittedName>
        <fullName evidence="2">NAD(P)H-dependent oxidoreductase</fullName>
    </submittedName>
</protein>
<dbReference type="InterPro" id="IPR050712">
    <property type="entry name" value="NAD(P)H-dep_reductase"/>
</dbReference>
<dbReference type="InterPro" id="IPR029039">
    <property type="entry name" value="Flavoprotein-like_sf"/>
</dbReference>
<name>A0A5S4V1E9_9MICO</name>
<dbReference type="InterPro" id="IPR005025">
    <property type="entry name" value="FMN_Rdtase-like_dom"/>
</dbReference>
<dbReference type="SUPFAM" id="SSF52218">
    <property type="entry name" value="Flavoproteins"/>
    <property type="match status" value="1"/>
</dbReference>
<dbReference type="GO" id="GO:0016491">
    <property type="term" value="F:oxidoreductase activity"/>
    <property type="evidence" value="ECO:0007669"/>
    <property type="project" value="InterPro"/>
</dbReference>
<gene>
    <name evidence="2" type="ORF">FYC51_03225</name>
</gene>
<dbReference type="PANTHER" id="PTHR30543:SF21">
    <property type="entry name" value="NAD(P)H-DEPENDENT FMN REDUCTASE LOT6"/>
    <property type="match status" value="1"/>
</dbReference>
<reference evidence="2 3" key="1">
    <citation type="submission" date="2019-08" db="EMBL/GenBank/DDBJ databases">
        <authorList>
            <person name="Hu J."/>
        </authorList>
    </citation>
    <scope>NUCLEOTIDE SEQUENCE [LARGE SCALE GENOMIC DNA]</scope>
    <source>
        <strain evidence="2 3">NEAU-184</strain>
    </source>
</reference>
<dbReference type="GO" id="GO:0005829">
    <property type="term" value="C:cytosol"/>
    <property type="evidence" value="ECO:0007669"/>
    <property type="project" value="TreeGrafter"/>
</dbReference>
<dbReference type="Gene3D" id="3.40.50.360">
    <property type="match status" value="1"/>
</dbReference>
<evidence type="ECO:0000313" key="2">
    <source>
        <dbReference type="EMBL" id="TYL52772.1"/>
    </source>
</evidence>
<dbReference type="AlphaFoldDB" id="A0A5S4V1E9"/>
<dbReference type="PANTHER" id="PTHR30543">
    <property type="entry name" value="CHROMATE REDUCTASE"/>
    <property type="match status" value="1"/>
</dbReference>
<dbReference type="EMBL" id="VSSB01000001">
    <property type="protein sequence ID" value="TYL52772.1"/>
    <property type="molecule type" value="Genomic_DNA"/>
</dbReference>
<dbReference type="GO" id="GO:0010181">
    <property type="term" value="F:FMN binding"/>
    <property type="evidence" value="ECO:0007669"/>
    <property type="project" value="TreeGrafter"/>
</dbReference>
<proteinExistence type="predicted"/>
<organism evidence="2 3">
    <name type="scientific">Agromyces mariniharenae</name>
    <dbReference type="NCBI Taxonomy" id="2604423"/>
    <lineage>
        <taxon>Bacteria</taxon>
        <taxon>Bacillati</taxon>
        <taxon>Actinomycetota</taxon>
        <taxon>Actinomycetes</taxon>
        <taxon>Micrococcales</taxon>
        <taxon>Microbacteriaceae</taxon>
        <taxon>Agromyces</taxon>
    </lineage>
</organism>
<evidence type="ECO:0000259" key="1">
    <source>
        <dbReference type="Pfam" id="PF03358"/>
    </source>
</evidence>
<comment type="caution">
    <text evidence="2">The sequence shown here is derived from an EMBL/GenBank/DDBJ whole genome shotgun (WGS) entry which is preliminary data.</text>
</comment>
<feature type="domain" description="NADPH-dependent FMN reductase-like" evidence="1">
    <location>
        <begin position="5"/>
        <end position="147"/>
    </location>
</feature>
<dbReference type="Proteomes" id="UP000325243">
    <property type="component" value="Unassembled WGS sequence"/>
</dbReference>
<accession>A0A5S4V1E9</accession>
<sequence length="196" mass="21352">MTAVRIGIIIGSTRPGRVGDQVAKWVLEHAATRSDAEFELVDLADFALPHLDEAVPPSMGQYAQAHTKAWAEKVDSFDGYIFVTPEYNHSTSGALKNALDFVYGEWNDKAAGLVSYGAAGGTRAAEHLRLILGELQVADVRQQVSFSLMTDFEQYVNFTPAAYHQGMLATQLDQLVPWAAALKGVRESRAELARAA</sequence>
<keyword evidence="3" id="KW-1185">Reference proteome</keyword>
<dbReference type="Pfam" id="PF03358">
    <property type="entry name" value="FMN_red"/>
    <property type="match status" value="1"/>
</dbReference>
<dbReference type="RefSeq" id="WP_148732234.1">
    <property type="nucleotide sequence ID" value="NZ_VSSB01000001.1"/>
</dbReference>
<evidence type="ECO:0000313" key="3">
    <source>
        <dbReference type="Proteomes" id="UP000325243"/>
    </source>
</evidence>